<dbReference type="Pfam" id="PF10049">
    <property type="entry name" value="DUF2283"/>
    <property type="match status" value="1"/>
</dbReference>
<evidence type="ECO:0008006" key="3">
    <source>
        <dbReference type="Google" id="ProtNLM"/>
    </source>
</evidence>
<accession>A0A7U7J3V4</accession>
<dbReference type="EMBL" id="CBTK010000269">
    <property type="protein sequence ID" value="CDH46581.1"/>
    <property type="molecule type" value="Genomic_DNA"/>
</dbReference>
<dbReference type="OrthoDB" id="9799670at2"/>
<evidence type="ECO:0000313" key="1">
    <source>
        <dbReference type="EMBL" id="CDH46581.1"/>
    </source>
</evidence>
<organism evidence="1 2">
    <name type="scientific">Candidatus Contendobacter odensis Run_B_J11</name>
    <dbReference type="NCBI Taxonomy" id="1400861"/>
    <lineage>
        <taxon>Bacteria</taxon>
        <taxon>Pseudomonadati</taxon>
        <taxon>Pseudomonadota</taxon>
        <taxon>Gammaproteobacteria</taxon>
        <taxon>Candidatus Competibacteraceae</taxon>
        <taxon>Candidatus Contendibacter</taxon>
    </lineage>
</organism>
<evidence type="ECO:0000313" key="2">
    <source>
        <dbReference type="Proteomes" id="UP000019184"/>
    </source>
</evidence>
<name>A0A7U7J3V4_9GAMM</name>
<dbReference type="PANTHER" id="PTHR37029">
    <property type="entry name" value="SSR1768 PROTEIN"/>
    <property type="match status" value="1"/>
</dbReference>
<dbReference type="InterPro" id="IPR019270">
    <property type="entry name" value="DUF2283"/>
</dbReference>
<dbReference type="RefSeq" id="WP_081756453.1">
    <property type="nucleotide sequence ID" value="NZ_CBTK010000269.1"/>
</dbReference>
<dbReference type="AlphaFoldDB" id="A0A7U7J3V4"/>
<proteinExistence type="predicted"/>
<reference evidence="1 2" key="1">
    <citation type="journal article" date="2014" name="ISME J.">
        <title>Candidatus Competibacter-lineage genomes retrieved from metagenomes reveal functional metabolic diversity.</title>
        <authorList>
            <person name="McIlroy S.J."/>
            <person name="Albertsen M."/>
            <person name="Andresen E.K."/>
            <person name="Saunders A.M."/>
            <person name="Kristiansen R."/>
            <person name="Stokholm-Bjerregaard M."/>
            <person name="Nielsen K.L."/>
            <person name="Nielsen P.H."/>
        </authorList>
    </citation>
    <scope>NUCLEOTIDE SEQUENCE [LARGE SCALE GENOMIC DNA]</scope>
    <source>
        <strain evidence="1 2">Run_B_J11</strain>
    </source>
</reference>
<gene>
    <name evidence="1" type="ORF">BN874_530010</name>
</gene>
<comment type="caution">
    <text evidence="1">The sequence shown here is derived from an EMBL/GenBank/DDBJ whole genome shotgun (WGS) entry which is preliminary data.</text>
</comment>
<protein>
    <recommendedName>
        <fullName evidence="3">DUF2283 domain-containing protein</fullName>
    </recommendedName>
</protein>
<keyword evidence="2" id="KW-1185">Reference proteome</keyword>
<sequence>MRLEFDPQADAVYLELTDAEVEESKEIQPGIIMDYDAEGRVVGIEVLYLSKPKCR</sequence>
<dbReference type="Proteomes" id="UP000019184">
    <property type="component" value="Unassembled WGS sequence"/>
</dbReference>
<dbReference type="PANTHER" id="PTHR37029:SF1">
    <property type="entry name" value="SSR1768 PROTEIN"/>
    <property type="match status" value="1"/>
</dbReference>